<evidence type="ECO:0000256" key="2">
    <source>
        <dbReference type="SAM" id="Coils"/>
    </source>
</evidence>
<dbReference type="Gene3D" id="1.25.40.10">
    <property type="entry name" value="Tetratricopeptide repeat domain"/>
    <property type="match status" value="1"/>
</dbReference>
<gene>
    <name evidence="3" type="ORF">LAZ67_3001606</name>
    <name evidence="4" type="ORF">LAZ67_3001610</name>
</gene>
<dbReference type="InterPro" id="IPR011990">
    <property type="entry name" value="TPR-like_helical_dom_sf"/>
</dbReference>
<evidence type="ECO:0000313" key="5">
    <source>
        <dbReference type="Proteomes" id="UP001235939"/>
    </source>
</evidence>
<protein>
    <submittedName>
        <fullName evidence="4">TTC4</fullName>
    </submittedName>
</protein>
<dbReference type="SUPFAM" id="SSF48452">
    <property type="entry name" value="TPR-like"/>
    <property type="match status" value="1"/>
</dbReference>
<reference evidence="4 5" key="1">
    <citation type="submission" date="2022-01" db="EMBL/GenBank/DDBJ databases">
        <title>A chromosomal length assembly of Cordylochernes scorpioides.</title>
        <authorList>
            <person name="Zeh D."/>
            <person name="Zeh J."/>
        </authorList>
    </citation>
    <scope>NUCLEOTIDE SEQUENCE [LARGE SCALE GENOMIC DNA]</scope>
    <source>
        <strain evidence="4">IN4F17</strain>
        <tissue evidence="4">Whole Body</tissue>
    </source>
</reference>
<keyword evidence="2" id="KW-0175">Coiled coil</keyword>
<dbReference type="PROSITE" id="PS50005">
    <property type="entry name" value="TPR"/>
    <property type="match status" value="1"/>
</dbReference>
<evidence type="ECO:0000313" key="4">
    <source>
        <dbReference type="EMBL" id="UYV64670.1"/>
    </source>
</evidence>
<sequence length="348" mass="40630">MGDEKVVIDKEKLYEDLVNHPIFWSEAPPENSEMHPCYEALQQLKYSEDINSPEELAQANKDEGNLKFKKKLFKYAIRCYTDGIEQKCSNDTLNAELYSNRAAANFHLENYGSAIKDLKQAKQLKPNYLKAILKGAQCYQKLDKADDCITWCNEGLNIEPNNIALQKLKEDAEIKLKKKKEQELEEAKKEEEEKKIIEALKERNLAWKGSIVPSTNDKMVKFDENGYLEWPVIFHFIECGQSYLVPNFNEYSIFKDHILLMLDSRQTIAEWIPDSYTPNNITTNFTLLKMDYQHFILLLKILQLNRDLNYYPNEWKKSEVIIIPKSELAKLVHLHALVETNNKPLNTF</sequence>
<dbReference type="PANTHER" id="PTHR46035">
    <property type="entry name" value="TETRATRICOPEPTIDE REPEAT PROTEIN 4"/>
    <property type="match status" value="1"/>
</dbReference>
<keyword evidence="1" id="KW-0802">TPR repeat</keyword>
<evidence type="ECO:0000313" key="3">
    <source>
        <dbReference type="EMBL" id="UYV64668.1"/>
    </source>
</evidence>
<dbReference type="Pfam" id="PF14559">
    <property type="entry name" value="TPR_19"/>
    <property type="match status" value="1"/>
</dbReference>
<organism evidence="4 5">
    <name type="scientific">Cordylochernes scorpioides</name>
    <dbReference type="NCBI Taxonomy" id="51811"/>
    <lineage>
        <taxon>Eukaryota</taxon>
        <taxon>Metazoa</taxon>
        <taxon>Ecdysozoa</taxon>
        <taxon>Arthropoda</taxon>
        <taxon>Chelicerata</taxon>
        <taxon>Arachnida</taxon>
        <taxon>Pseudoscorpiones</taxon>
        <taxon>Cheliferoidea</taxon>
        <taxon>Chernetidae</taxon>
        <taxon>Cordylochernes</taxon>
    </lineage>
</organism>
<evidence type="ECO:0000256" key="1">
    <source>
        <dbReference type="PROSITE-ProRule" id="PRU00339"/>
    </source>
</evidence>
<proteinExistence type="predicted"/>
<feature type="repeat" description="TPR" evidence="1">
    <location>
        <begin position="95"/>
        <end position="128"/>
    </location>
</feature>
<dbReference type="InterPro" id="IPR019734">
    <property type="entry name" value="TPR_rpt"/>
</dbReference>
<dbReference type="Proteomes" id="UP001235939">
    <property type="component" value="Chromosome 03"/>
</dbReference>
<accession>A0ABY6KAD9</accession>
<name>A0ABY6KAD9_9ARAC</name>
<dbReference type="EMBL" id="CP092865">
    <property type="protein sequence ID" value="UYV64668.1"/>
    <property type="molecule type" value="Genomic_DNA"/>
</dbReference>
<dbReference type="PANTHER" id="PTHR46035:SF1">
    <property type="entry name" value="TETRATRICOPEPTIDE REPEAT PROTEIN 4"/>
    <property type="match status" value="1"/>
</dbReference>
<keyword evidence="5" id="KW-1185">Reference proteome</keyword>
<dbReference type="EMBL" id="CP092865">
    <property type="protein sequence ID" value="UYV64670.1"/>
    <property type="molecule type" value="Genomic_DNA"/>
</dbReference>
<dbReference type="SMART" id="SM00028">
    <property type="entry name" value="TPR"/>
    <property type="match status" value="3"/>
</dbReference>
<feature type="coiled-coil region" evidence="2">
    <location>
        <begin position="162"/>
        <end position="202"/>
    </location>
</feature>